<reference evidence="10" key="1">
    <citation type="submission" date="2017-02" db="UniProtKB">
        <authorList>
            <consortium name="WormBaseParasite"/>
        </authorList>
    </citation>
    <scope>IDENTIFICATION</scope>
</reference>
<keyword evidence="3" id="KW-0677">Repeat</keyword>
<evidence type="ECO:0000256" key="5">
    <source>
        <dbReference type="ARBA" id="ARBA00023273"/>
    </source>
</evidence>
<evidence type="ECO:0000313" key="8">
    <source>
        <dbReference type="EMBL" id="VDN87859.1"/>
    </source>
</evidence>
<dbReference type="InterPro" id="IPR056168">
    <property type="entry name" value="TPR_IF140/IFT172/WDR19"/>
</dbReference>
<dbReference type="EMBL" id="UZAD01006391">
    <property type="protein sequence ID" value="VDN87859.1"/>
    <property type="molecule type" value="Genomic_DNA"/>
</dbReference>
<organism evidence="10">
    <name type="scientific">Brugia pahangi</name>
    <name type="common">Filarial nematode worm</name>
    <dbReference type="NCBI Taxonomy" id="6280"/>
    <lineage>
        <taxon>Eukaryota</taxon>
        <taxon>Metazoa</taxon>
        <taxon>Ecdysozoa</taxon>
        <taxon>Nematoda</taxon>
        <taxon>Chromadorea</taxon>
        <taxon>Rhabditida</taxon>
        <taxon>Spirurina</taxon>
        <taxon>Spiruromorpha</taxon>
        <taxon>Filarioidea</taxon>
        <taxon>Onchocercidae</taxon>
        <taxon>Brugia</taxon>
    </lineage>
</organism>
<dbReference type="GO" id="GO:0030991">
    <property type="term" value="C:intraciliary transport particle A"/>
    <property type="evidence" value="ECO:0007669"/>
    <property type="project" value="TreeGrafter"/>
</dbReference>
<evidence type="ECO:0000259" key="7">
    <source>
        <dbReference type="Pfam" id="PF24762"/>
    </source>
</evidence>
<gene>
    <name evidence="8" type="ORF">BPAG_LOCUS6673</name>
</gene>
<proteinExistence type="predicted"/>
<reference evidence="8 9" key="2">
    <citation type="submission" date="2018-11" db="EMBL/GenBank/DDBJ databases">
        <authorList>
            <consortium name="Pathogen Informatics"/>
        </authorList>
    </citation>
    <scope>NUCLEOTIDE SEQUENCE [LARGE SCALE GENOMIC DNA]</scope>
</reference>
<sequence length="179" mass="20920">MRSLVKSGDTAKIVFFANAARKKEIYILAANDLQTLNWKEDCDLMKQIELFYNKANAYEHLASFYEACAQVEIDDYRDYNKAADALNEALQYIVKALQNNPKNQEYLMEKQTELYQTIGNIKEFIQIRTIYELDPIDAIRQLEAFADDKQVCKNIRLGDIYAVMIAYNVHKENYKKVHI</sequence>
<dbReference type="Proteomes" id="UP000278627">
    <property type="component" value="Unassembled WGS sequence"/>
</dbReference>
<keyword evidence="9" id="KW-1185">Reference proteome</keyword>
<accession>A0A0N4TES3</accession>
<evidence type="ECO:0000313" key="10">
    <source>
        <dbReference type="WBParaSite" id="BPAG_0000671101-mRNA-1"/>
    </source>
</evidence>
<evidence type="ECO:0000259" key="6">
    <source>
        <dbReference type="Pfam" id="PF24760"/>
    </source>
</evidence>
<evidence type="ECO:0000256" key="2">
    <source>
        <dbReference type="ARBA" id="ARBA00022574"/>
    </source>
</evidence>
<protein>
    <submittedName>
        <fullName evidence="10">TPR_REGION domain-containing protein</fullName>
    </submittedName>
</protein>
<evidence type="ECO:0000256" key="1">
    <source>
        <dbReference type="ARBA" id="ARBA00004138"/>
    </source>
</evidence>
<evidence type="ECO:0000256" key="4">
    <source>
        <dbReference type="ARBA" id="ARBA00023069"/>
    </source>
</evidence>
<name>A0A0N4TES3_BRUPA</name>
<feature type="domain" description="IF140 C-terminal TPR" evidence="6">
    <location>
        <begin position="59"/>
        <end position="177"/>
    </location>
</feature>
<keyword evidence="5" id="KW-0966">Cell projection</keyword>
<dbReference type="InterPro" id="IPR056156">
    <property type="entry name" value="TPR_IF140_C"/>
</dbReference>
<dbReference type="Pfam" id="PF24760">
    <property type="entry name" value="TPR_IF140_C"/>
    <property type="match status" value="1"/>
</dbReference>
<evidence type="ECO:0000313" key="9">
    <source>
        <dbReference type="Proteomes" id="UP000278627"/>
    </source>
</evidence>
<keyword evidence="4" id="KW-0969">Cilium</keyword>
<dbReference type="PANTHER" id="PTHR15722">
    <property type="entry name" value="IFT140/172-RELATED"/>
    <property type="match status" value="1"/>
</dbReference>
<feature type="domain" description="IF140/IFT172/WDR19 TPR" evidence="7">
    <location>
        <begin position="1"/>
        <end position="49"/>
    </location>
</feature>
<evidence type="ECO:0000256" key="3">
    <source>
        <dbReference type="ARBA" id="ARBA00022737"/>
    </source>
</evidence>
<comment type="subcellular location">
    <subcellularLocation>
        <location evidence="1">Cell projection</location>
        <location evidence="1">Cilium</location>
    </subcellularLocation>
</comment>
<keyword evidence="2" id="KW-0853">WD repeat</keyword>
<dbReference type="WBParaSite" id="BPAG_0000671101-mRNA-1">
    <property type="protein sequence ID" value="BPAG_0000671101-mRNA-1"/>
    <property type="gene ID" value="BPAG_0000671101"/>
</dbReference>
<dbReference type="GO" id="GO:0005930">
    <property type="term" value="C:axoneme"/>
    <property type="evidence" value="ECO:0007669"/>
    <property type="project" value="TreeGrafter"/>
</dbReference>
<dbReference type="GO" id="GO:0035721">
    <property type="term" value="P:intraciliary retrograde transport"/>
    <property type="evidence" value="ECO:0007669"/>
    <property type="project" value="TreeGrafter"/>
</dbReference>
<dbReference type="PANTHER" id="PTHR15722:SF7">
    <property type="entry name" value="INTRAFLAGELLAR TRANSPORT PROTEIN 140 HOMOLOG"/>
    <property type="match status" value="1"/>
</dbReference>
<dbReference type="AlphaFoldDB" id="A0A0N4TES3"/>
<dbReference type="GO" id="GO:0036064">
    <property type="term" value="C:ciliary basal body"/>
    <property type="evidence" value="ECO:0007669"/>
    <property type="project" value="TreeGrafter"/>
</dbReference>
<dbReference type="Pfam" id="PF24762">
    <property type="entry name" value="TPR_IF140-IFT172"/>
    <property type="match status" value="1"/>
</dbReference>
<dbReference type="STRING" id="6280.A0A0N4TES3"/>